<accession>A0A4Y7PPA3</accession>
<evidence type="ECO:0000313" key="3">
    <source>
        <dbReference type="EMBL" id="TDL16310.1"/>
    </source>
</evidence>
<feature type="region of interest" description="Disordered" evidence="1">
    <location>
        <begin position="1"/>
        <end position="351"/>
    </location>
</feature>
<organism evidence="3 4">
    <name type="scientific">Rickenella mellea</name>
    <dbReference type="NCBI Taxonomy" id="50990"/>
    <lineage>
        <taxon>Eukaryota</taxon>
        <taxon>Fungi</taxon>
        <taxon>Dikarya</taxon>
        <taxon>Basidiomycota</taxon>
        <taxon>Agaricomycotina</taxon>
        <taxon>Agaricomycetes</taxon>
        <taxon>Hymenochaetales</taxon>
        <taxon>Rickenellaceae</taxon>
        <taxon>Rickenella</taxon>
    </lineage>
</organism>
<feature type="compositionally biased region" description="Basic and acidic residues" evidence="1">
    <location>
        <begin position="27"/>
        <end position="39"/>
    </location>
</feature>
<keyword evidence="2" id="KW-0812">Transmembrane</keyword>
<feature type="compositionally biased region" description="Polar residues" evidence="1">
    <location>
        <begin position="57"/>
        <end position="74"/>
    </location>
</feature>
<feature type="compositionally biased region" description="Low complexity" evidence="1">
    <location>
        <begin position="324"/>
        <end position="342"/>
    </location>
</feature>
<feature type="compositionally biased region" description="Basic and acidic residues" evidence="1">
    <location>
        <begin position="150"/>
        <end position="161"/>
    </location>
</feature>
<feature type="compositionally biased region" description="Low complexity" evidence="1">
    <location>
        <begin position="180"/>
        <end position="196"/>
    </location>
</feature>
<dbReference type="STRING" id="50990.A0A4Y7PPA3"/>
<feature type="compositionally biased region" description="Low complexity" evidence="1">
    <location>
        <begin position="259"/>
        <end position="283"/>
    </location>
</feature>
<feature type="compositionally biased region" description="Low complexity" evidence="1">
    <location>
        <begin position="218"/>
        <end position="243"/>
    </location>
</feature>
<proteinExistence type="predicted"/>
<feature type="compositionally biased region" description="Low complexity" evidence="1">
    <location>
        <begin position="1"/>
        <end position="26"/>
    </location>
</feature>
<dbReference type="AlphaFoldDB" id="A0A4Y7PPA3"/>
<reference evidence="3 4" key="1">
    <citation type="submission" date="2018-06" db="EMBL/GenBank/DDBJ databases">
        <title>A transcriptomic atlas of mushroom development highlights an independent origin of complex multicellularity.</title>
        <authorList>
            <consortium name="DOE Joint Genome Institute"/>
            <person name="Krizsan K."/>
            <person name="Almasi E."/>
            <person name="Merenyi Z."/>
            <person name="Sahu N."/>
            <person name="Viragh M."/>
            <person name="Koszo T."/>
            <person name="Mondo S."/>
            <person name="Kiss B."/>
            <person name="Balint B."/>
            <person name="Kues U."/>
            <person name="Barry K."/>
            <person name="Hegedus J.C."/>
            <person name="Henrissat B."/>
            <person name="Johnson J."/>
            <person name="Lipzen A."/>
            <person name="Ohm R."/>
            <person name="Nagy I."/>
            <person name="Pangilinan J."/>
            <person name="Yan J."/>
            <person name="Xiong Y."/>
            <person name="Grigoriev I.V."/>
            <person name="Hibbett D.S."/>
            <person name="Nagy L.G."/>
        </authorList>
    </citation>
    <scope>NUCLEOTIDE SEQUENCE [LARGE SCALE GENOMIC DNA]</scope>
    <source>
        <strain evidence="3 4">SZMC22713</strain>
    </source>
</reference>
<evidence type="ECO:0000313" key="4">
    <source>
        <dbReference type="Proteomes" id="UP000294933"/>
    </source>
</evidence>
<evidence type="ECO:0000256" key="1">
    <source>
        <dbReference type="SAM" id="MobiDB-lite"/>
    </source>
</evidence>
<keyword evidence="2" id="KW-0472">Membrane</keyword>
<sequence>MHSSTYTTATTSTSTSTSSHPSGSHTLAEDERILRHKESGTLTPRVPHPHHQRNDKSTSINRSRTRAFSPSNLSLLLARQGQGHSQSRAGRQNDSAPPSGTHSRTTSSSSSKAHTKTTGGAYTAVGASKERKAKKKRTEQDDDDETSPIRGRDARRVKVLRDALPLPVSAPTALPPPGATPSTATKDASASASTTAEVGNVTSGDDAAEAGPSNSGLTSSSSQHSHSAHSTHSPSPASSSSSSRSRDSTPHAPIPHPSVPTVLPFTFPTSPTSPTDTLPSSHTQAQLETQPLLTRPQAHALPSYTSPHTLNATMKNPDGSGEVLPTSSTTSPPLPQSQNSSTGTDIVATSTPPSPSLLLATSTNHQRSKFPFLPLPLPSIPKPHLPSSSSLLRRVKGASKHLDRALLKRTARNAASAVPAVLLGSLLNVLDGLSYGMIIFPTNEIFTNFGGIGVSMFFVTSVSFSFFISLPILCVSFISSSPLHPKLRKNNTLPRVYSKVSIN</sequence>
<keyword evidence="4" id="KW-1185">Reference proteome</keyword>
<name>A0A4Y7PPA3_9AGAM</name>
<feature type="transmembrane region" description="Helical" evidence="2">
    <location>
        <begin position="414"/>
        <end position="440"/>
    </location>
</feature>
<feature type="compositionally biased region" description="Polar residues" evidence="1">
    <location>
        <begin position="303"/>
        <end position="314"/>
    </location>
</feature>
<gene>
    <name evidence="3" type="ORF">BD410DRAFT_642379</name>
</gene>
<keyword evidence="2" id="KW-1133">Transmembrane helix</keyword>
<evidence type="ECO:0000256" key="2">
    <source>
        <dbReference type="SAM" id="Phobius"/>
    </source>
</evidence>
<dbReference type="Proteomes" id="UP000294933">
    <property type="component" value="Unassembled WGS sequence"/>
</dbReference>
<feature type="transmembrane region" description="Helical" evidence="2">
    <location>
        <begin position="452"/>
        <end position="478"/>
    </location>
</feature>
<dbReference type="EMBL" id="ML170246">
    <property type="protein sequence ID" value="TDL16310.1"/>
    <property type="molecule type" value="Genomic_DNA"/>
</dbReference>
<feature type="compositionally biased region" description="Low complexity" evidence="1">
    <location>
        <begin position="99"/>
        <end position="119"/>
    </location>
</feature>
<dbReference type="VEuPathDB" id="FungiDB:BD410DRAFT_642379"/>
<protein>
    <submittedName>
        <fullName evidence="3">Uncharacterized protein</fullName>
    </submittedName>
</protein>
<feature type="compositionally biased region" description="Polar residues" evidence="1">
    <location>
        <begin position="82"/>
        <end position="98"/>
    </location>
</feature>